<evidence type="ECO:0000313" key="1">
    <source>
        <dbReference type="EMBL" id="MBV4355550.1"/>
    </source>
</evidence>
<evidence type="ECO:0000313" key="2">
    <source>
        <dbReference type="Proteomes" id="UP000812270"/>
    </source>
</evidence>
<organism evidence="1 2">
    <name type="scientific">Pinibacter aurantiacus</name>
    <dbReference type="NCBI Taxonomy" id="2851599"/>
    <lineage>
        <taxon>Bacteria</taxon>
        <taxon>Pseudomonadati</taxon>
        <taxon>Bacteroidota</taxon>
        <taxon>Chitinophagia</taxon>
        <taxon>Chitinophagales</taxon>
        <taxon>Chitinophagaceae</taxon>
        <taxon>Pinibacter</taxon>
    </lineage>
</organism>
<reference evidence="1" key="1">
    <citation type="submission" date="2021-06" db="EMBL/GenBank/DDBJ databases">
        <authorList>
            <person name="Huq M.A."/>
        </authorList>
    </citation>
    <scope>NUCLEOTIDE SEQUENCE</scope>
    <source>
        <strain evidence="1">MAH-26</strain>
    </source>
</reference>
<comment type="caution">
    <text evidence="1">The sequence shown here is derived from an EMBL/GenBank/DDBJ whole genome shotgun (WGS) entry which is preliminary data.</text>
</comment>
<protein>
    <submittedName>
        <fullName evidence="1">Transposase</fullName>
    </submittedName>
</protein>
<keyword evidence="2" id="KW-1185">Reference proteome</keyword>
<name>A0A9E2S7U9_9BACT</name>
<dbReference type="AlphaFoldDB" id="A0A9E2S7U9"/>
<gene>
    <name evidence="1" type="ORF">KTO63_00230</name>
</gene>
<dbReference type="Proteomes" id="UP000812270">
    <property type="component" value="Unassembled WGS sequence"/>
</dbReference>
<proteinExistence type="predicted"/>
<dbReference type="EMBL" id="JAHSPG010000001">
    <property type="protein sequence ID" value="MBV4355550.1"/>
    <property type="molecule type" value="Genomic_DNA"/>
</dbReference>
<accession>A0A9E2S7U9</accession>
<sequence>MLISIQPDVSLSTLVGDIKVNTTRYLKQQGL</sequence>